<evidence type="ECO:0000313" key="7">
    <source>
        <dbReference type="EMBL" id="KFM73279.1"/>
    </source>
</evidence>
<reference evidence="7 8" key="1">
    <citation type="submission" date="2013-11" db="EMBL/GenBank/DDBJ databases">
        <title>Genome sequencing of Stegodyphus mimosarum.</title>
        <authorList>
            <person name="Bechsgaard J."/>
        </authorList>
    </citation>
    <scope>NUCLEOTIDE SEQUENCE [LARGE SCALE GENOMIC DNA]</scope>
</reference>
<evidence type="ECO:0000313" key="8">
    <source>
        <dbReference type="Proteomes" id="UP000054359"/>
    </source>
</evidence>
<dbReference type="FunFam" id="2.120.10.30:FF:000241">
    <property type="entry name" value="Low-density lipoprotein receptor-related protein 6"/>
    <property type="match status" value="1"/>
</dbReference>
<evidence type="ECO:0000256" key="3">
    <source>
        <dbReference type="ARBA" id="ARBA00022737"/>
    </source>
</evidence>
<dbReference type="SUPFAM" id="SSF63825">
    <property type="entry name" value="YWTD domain"/>
    <property type="match status" value="2"/>
</dbReference>
<dbReference type="Proteomes" id="UP000054359">
    <property type="component" value="Unassembled WGS sequence"/>
</dbReference>
<feature type="repeat" description="LDL-receptor class B" evidence="6">
    <location>
        <begin position="78"/>
        <end position="121"/>
    </location>
</feature>
<keyword evidence="4" id="KW-1015">Disulfide bond</keyword>
<evidence type="ECO:0000256" key="5">
    <source>
        <dbReference type="ARBA" id="ARBA00023180"/>
    </source>
</evidence>
<dbReference type="STRING" id="407821.A0A087U7E0"/>
<dbReference type="GO" id="GO:0042813">
    <property type="term" value="F:Wnt receptor activity"/>
    <property type="evidence" value="ECO:0007669"/>
    <property type="project" value="TreeGrafter"/>
</dbReference>
<keyword evidence="7" id="KW-0675">Receptor</keyword>
<dbReference type="EMBL" id="KK118566">
    <property type="protein sequence ID" value="KFM73279.1"/>
    <property type="molecule type" value="Genomic_DNA"/>
</dbReference>
<dbReference type="GO" id="GO:0060070">
    <property type="term" value="P:canonical Wnt signaling pathway"/>
    <property type="evidence" value="ECO:0007669"/>
    <property type="project" value="TreeGrafter"/>
</dbReference>
<keyword evidence="2" id="KW-0732">Signal</keyword>
<dbReference type="OMA" id="WENLESP"/>
<evidence type="ECO:0000256" key="4">
    <source>
        <dbReference type="ARBA" id="ARBA00023157"/>
    </source>
</evidence>
<dbReference type="GO" id="GO:0017147">
    <property type="term" value="F:Wnt-protein binding"/>
    <property type="evidence" value="ECO:0007669"/>
    <property type="project" value="TreeGrafter"/>
</dbReference>
<keyword evidence="3" id="KW-0677">Repeat</keyword>
<feature type="non-terminal residue" evidence="7">
    <location>
        <position position="349"/>
    </location>
</feature>
<dbReference type="AlphaFoldDB" id="A0A087U7E0"/>
<dbReference type="Gene3D" id="2.120.10.30">
    <property type="entry name" value="TolB, C-terminal domain"/>
    <property type="match status" value="2"/>
</dbReference>
<protein>
    <submittedName>
        <fullName evidence="7">Prolow-density lipoprotein receptor-related protein 1</fullName>
    </submittedName>
</protein>
<dbReference type="PROSITE" id="PS51120">
    <property type="entry name" value="LDLRB"/>
    <property type="match status" value="3"/>
</dbReference>
<dbReference type="PANTHER" id="PTHR46513">
    <property type="entry name" value="VITELLOGENIN RECEPTOR-LIKE PROTEIN-RELATED-RELATED"/>
    <property type="match status" value="1"/>
</dbReference>
<dbReference type="Pfam" id="PF00058">
    <property type="entry name" value="Ldl_recept_b"/>
    <property type="match status" value="2"/>
</dbReference>
<keyword evidence="7" id="KW-0449">Lipoprotein</keyword>
<dbReference type="OrthoDB" id="6430187at2759"/>
<proteinExistence type="predicted"/>
<dbReference type="PANTHER" id="PTHR46513:SF13">
    <property type="entry name" value="EGF-LIKE DOMAIN-CONTAINING PROTEIN"/>
    <property type="match status" value="1"/>
</dbReference>
<dbReference type="InterPro" id="IPR000033">
    <property type="entry name" value="LDLR_classB_rpt"/>
</dbReference>
<accession>A0A087U7E0</accession>
<keyword evidence="1" id="KW-0245">EGF-like domain</keyword>
<evidence type="ECO:0000256" key="6">
    <source>
        <dbReference type="PROSITE-ProRule" id="PRU00461"/>
    </source>
</evidence>
<dbReference type="SMART" id="SM00135">
    <property type="entry name" value="LY"/>
    <property type="match status" value="5"/>
</dbReference>
<evidence type="ECO:0000256" key="2">
    <source>
        <dbReference type="ARBA" id="ARBA00022729"/>
    </source>
</evidence>
<evidence type="ECO:0000256" key="1">
    <source>
        <dbReference type="ARBA" id="ARBA00022536"/>
    </source>
</evidence>
<name>A0A087U7E0_STEMI</name>
<sequence>MLFVCNKTLEVCISLIDVSLSKPKHIALDPTKGLMFFTEWGYAAPALEKSRLDGSERVKLVVEKIVYPNGITVDIPTETVYWVDMYLGTIEKVNYDGTGRKTVIRNVQVKNLYGISVFEDYIYVTSVDGNNILAIQKYNHNSKPIKSNMTHPFSIHVYHRQRQPNVTHPCSIENGHCEHICIPLYKLGTPVAKCRCKAGFKLLARGKKCVAAKQGQILLYCRGHPGAIKGISLEPSGKQEDIMVPILGLNRPIAIDYDARTQFIYYSDVQRYVIERQKIDGTQREVFLEKGLNNCEGLAIDWMGRNLYWTDEGLLAIYVAKLDDSSVKKRLIYDNMAHPKAIVVDPKRG</sequence>
<keyword evidence="8" id="KW-1185">Reference proteome</keyword>
<dbReference type="InterPro" id="IPR011042">
    <property type="entry name" value="6-blade_b-propeller_TolB-like"/>
</dbReference>
<organism evidence="7 8">
    <name type="scientific">Stegodyphus mimosarum</name>
    <name type="common">African social velvet spider</name>
    <dbReference type="NCBI Taxonomy" id="407821"/>
    <lineage>
        <taxon>Eukaryota</taxon>
        <taxon>Metazoa</taxon>
        <taxon>Ecdysozoa</taxon>
        <taxon>Arthropoda</taxon>
        <taxon>Chelicerata</taxon>
        <taxon>Arachnida</taxon>
        <taxon>Araneae</taxon>
        <taxon>Araneomorphae</taxon>
        <taxon>Entelegynae</taxon>
        <taxon>Eresoidea</taxon>
        <taxon>Eresidae</taxon>
        <taxon>Stegodyphus</taxon>
    </lineage>
</organism>
<feature type="repeat" description="LDL-receptor class B" evidence="6">
    <location>
        <begin position="305"/>
        <end position="348"/>
    </location>
</feature>
<dbReference type="GO" id="GO:0005886">
    <property type="term" value="C:plasma membrane"/>
    <property type="evidence" value="ECO:0007669"/>
    <property type="project" value="TreeGrafter"/>
</dbReference>
<gene>
    <name evidence="7" type="ORF">X975_00655</name>
</gene>
<keyword evidence="5" id="KW-0325">Glycoprotein</keyword>
<dbReference type="SUPFAM" id="SSF57196">
    <property type="entry name" value="EGF/Laminin"/>
    <property type="match status" value="1"/>
</dbReference>
<dbReference type="InterPro" id="IPR050778">
    <property type="entry name" value="Cueball_EGF_LRP_Nidogen"/>
</dbReference>
<feature type="repeat" description="LDL-receptor class B" evidence="6">
    <location>
        <begin position="262"/>
        <end position="304"/>
    </location>
</feature>